<protein>
    <submittedName>
        <fullName evidence="1">Uncharacterized protein</fullName>
    </submittedName>
</protein>
<gene>
    <name evidence="1" type="ORF">LCGC14_2414140</name>
</gene>
<organism evidence="1">
    <name type="scientific">marine sediment metagenome</name>
    <dbReference type="NCBI Taxonomy" id="412755"/>
    <lineage>
        <taxon>unclassified sequences</taxon>
        <taxon>metagenomes</taxon>
        <taxon>ecological metagenomes</taxon>
    </lineage>
</organism>
<dbReference type="AlphaFoldDB" id="A0A0F9CDS5"/>
<comment type="caution">
    <text evidence="1">The sequence shown here is derived from an EMBL/GenBank/DDBJ whole genome shotgun (WGS) entry which is preliminary data.</text>
</comment>
<proteinExistence type="predicted"/>
<reference evidence="1" key="1">
    <citation type="journal article" date="2015" name="Nature">
        <title>Complex archaea that bridge the gap between prokaryotes and eukaryotes.</title>
        <authorList>
            <person name="Spang A."/>
            <person name="Saw J.H."/>
            <person name="Jorgensen S.L."/>
            <person name="Zaremba-Niedzwiedzka K."/>
            <person name="Martijn J."/>
            <person name="Lind A.E."/>
            <person name="van Eijk R."/>
            <person name="Schleper C."/>
            <person name="Guy L."/>
            <person name="Ettema T.J."/>
        </authorList>
    </citation>
    <scope>NUCLEOTIDE SEQUENCE</scope>
</reference>
<dbReference type="Pfam" id="PF03237">
    <property type="entry name" value="Terminase_6N"/>
    <property type="match status" value="1"/>
</dbReference>
<evidence type="ECO:0000313" key="1">
    <source>
        <dbReference type="EMBL" id="KKL24557.1"/>
    </source>
</evidence>
<dbReference type="EMBL" id="LAZR01036547">
    <property type="protein sequence ID" value="KKL24557.1"/>
    <property type="molecule type" value="Genomic_DNA"/>
</dbReference>
<feature type="non-terminal residue" evidence="1">
    <location>
        <position position="463"/>
    </location>
</feature>
<sequence>MPDGASGLPADEIRRAEQYLQLRLAKDSFIDFCQFMKPDPNDPGNPDASLFQANPHNILIAEALEKVERGECLRYAVSMPPQHGKSEEISRLFPPWLVGRKPWLKIMFGTYSQDFANSFGGEVREIMQAERYGMLFPKTVLRSDSKAKDMLGIKDGGQLAFLGRGGAGTGKPADIFIIDDPIKDDEEAQSPTIREKVWQWFTKVAYTRCHGASAIVIVHTRWNEDDLIGRLLDTEHPDHDPEIARDWTYINIPAVIMDPELAAALGLELTVPTSERVIAEFGDKPMCALWESRFSLEHLASAHRLNSRGFNALYMGKPASEEGDYFRKEQIIGYKPGELPKNLRVYSASDHALSEKQRADWSVIGSVGVDENDHIWVLPDLVWDKIQTDRAVEEMIRLMKRPEPLKTTSWFVEGDLIKKSIGPFLRKRMREEKVYTPIFEFSTTKGDKEFKARSIQGRMQMGK</sequence>
<name>A0A0F9CDS5_9ZZZZ</name>
<accession>A0A0F9CDS5</accession>